<dbReference type="RefSeq" id="WP_053116166.1">
    <property type="nucleotide sequence ID" value="NZ_CP009922.3"/>
</dbReference>
<evidence type="ECO:0000256" key="1">
    <source>
        <dbReference type="SAM" id="MobiDB-lite"/>
    </source>
</evidence>
<dbReference type="AlphaFoldDB" id="A0A0F7FUA1"/>
<protein>
    <submittedName>
        <fullName evidence="2">Uncharacterized protein</fullName>
    </submittedName>
</protein>
<dbReference type="HOGENOM" id="CLU_743609_0_0_11"/>
<proteinExistence type="predicted"/>
<evidence type="ECO:0000313" key="3">
    <source>
        <dbReference type="Proteomes" id="UP000034034"/>
    </source>
</evidence>
<dbReference type="STRING" id="408015.SXIM_23390"/>
<sequence>MAGADSAVLEVAGGHLTWTVWDIAADPVAVLDDLPAAQGWLWALYGEAAALRAASGEPLGPAVPALPGLARAARRLAYAHWAARWWPASVIDGIPPLDDRLLTAEIAELEQECELLSGGEEYGEYREYGEHGASEEYGDGGAATSPAGTPPRTDYALAAGPGASASARVLARGTAGTDWRRVPPGLLDASEQALSWEIVRSATRRTEVELSVVAGAGLTDRVPVPAQLLPRATVTAADGSTAQAPLRLTDDSWTGTTELPGAGPLTFTVHLPAFPDPPTPDDAAQRALRERVRALARARLAGVPSDIAPLRAERAAEQEY</sequence>
<reference evidence="2" key="1">
    <citation type="submission" date="2019-08" db="EMBL/GenBank/DDBJ databases">
        <title>Complete genome sequence of a mangrove-derived Streptomyces xiamenensis.</title>
        <authorList>
            <person name="Xu J."/>
        </authorList>
    </citation>
    <scope>NUCLEOTIDE SEQUENCE</scope>
    <source>
        <strain evidence="2">318</strain>
    </source>
</reference>
<dbReference type="Proteomes" id="UP000034034">
    <property type="component" value="Chromosome"/>
</dbReference>
<name>A0A0F7FUA1_9ACTN</name>
<evidence type="ECO:0000313" key="2">
    <source>
        <dbReference type="EMBL" id="AKG43723.1"/>
    </source>
</evidence>
<feature type="region of interest" description="Disordered" evidence="1">
    <location>
        <begin position="131"/>
        <end position="151"/>
    </location>
</feature>
<keyword evidence="3" id="KW-1185">Reference proteome</keyword>
<accession>A0A0F7FUA1</accession>
<organism evidence="2 3">
    <name type="scientific">Streptomyces xiamenensis</name>
    <dbReference type="NCBI Taxonomy" id="408015"/>
    <lineage>
        <taxon>Bacteria</taxon>
        <taxon>Bacillati</taxon>
        <taxon>Actinomycetota</taxon>
        <taxon>Actinomycetes</taxon>
        <taxon>Kitasatosporales</taxon>
        <taxon>Streptomycetaceae</taxon>
        <taxon>Streptomyces</taxon>
    </lineage>
</organism>
<dbReference type="PATRIC" id="fig|408015.6.peg.2374"/>
<dbReference type="KEGG" id="sxi:SXIM_23390"/>
<dbReference type="EMBL" id="CP009922">
    <property type="protein sequence ID" value="AKG43723.1"/>
    <property type="molecule type" value="Genomic_DNA"/>
</dbReference>
<gene>
    <name evidence="2" type="ORF">SXIM_23390</name>
</gene>